<organism evidence="1 2">
    <name type="scientific">Nocardioides euryhalodurans</name>
    <dbReference type="NCBI Taxonomy" id="2518370"/>
    <lineage>
        <taxon>Bacteria</taxon>
        <taxon>Bacillati</taxon>
        <taxon>Actinomycetota</taxon>
        <taxon>Actinomycetes</taxon>
        <taxon>Propionibacteriales</taxon>
        <taxon>Nocardioidaceae</taxon>
        <taxon>Nocardioides</taxon>
    </lineage>
</organism>
<dbReference type="EMBL" id="CP038267">
    <property type="protein sequence ID" value="QBR94144.1"/>
    <property type="molecule type" value="Genomic_DNA"/>
</dbReference>
<name>A0A4P7GQ52_9ACTN</name>
<reference evidence="1 2" key="1">
    <citation type="submission" date="2019-03" db="EMBL/GenBank/DDBJ databases">
        <title>Three New Species of Nocardioides, Nocardioides euryhalodurans sp. nov., Nocardioides seonyuensis sp. nov. and Nocardioides eburneoflavus sp. nov., Iolated from Soil.</title>
        <authorList>
            <person name="Roh S.G."/>
            <person name="Lee C."/>
            <person name="Kim M.-K."/>
            <person name="Kim S.B."/>
        </authorList>
    </citation>
    <scope>NUCLEOTIDE SEQUENCE [LARGE SCALE GENOMIC DNA]</scope>
    <source>
        <strain evidence="1 2">MMS17-SY117</strain>
    </source>
</reference>
<dbReference type="KEGG" id="noy:EXE57_19020"/>
<evidence type="ECO:0008006" key="3">
    <source>
        <dbReference type="Google" id="ProtNLM"/>
    </source>
</evidence>
<dbReference type="Proteomes" id="UP000294894">
    <property type="component" value="Chromosome"/>
</dbReference>
<accession>A0A4P7GQ52</accession>
<dbReference type="RefSeq" id="WP_135080281.1">
    <property type="nucleotide sequence ID" value="NZ_CP038267.1"/>
</dbReference>
<protein>
    <recommendedName>
        <fullName evidence="3">YCII-related domain-containing protein</fullName>
    </recommendedName>
</protein>
<evidence type="ECO:0000313" key="1">
    <source>
        <dbReference type="EMBL" id="QBR94144.1"/>
    </source>
</evidence>
<dbReference type="Gene3D" id="3.30.70.1060">
    <property type="entry name" value="Dimeric alpha+beta barrel"/>
    <property type="match status" value="1"/>
</dbReference>
<dbReference type="AlphaFoldDB" id="A0A4P7GQ52"/>
<dbReference type="SUPFAM" id="SSF54909">
    <property type="entry name" value="Dimeric alpha+beta barrel"/>
    <property type="match status" value="1"/>
</dbReference>
<evidence type="ECO:0000313" key="2">
    <source>
        <dbReference type="Proteomes" id="UP000294894"/>
    </source>
</evidence>
<sequence length="127" mass="13716">MTDTWVFLIRERDWDSDAYLPEALAARGAQADLDEDMAAHGRFAQAVEELGAQMLGGHALQNRKYGGTVTPGSDGADAVWSDAPLPDSSEVITGFYTVACDEDTARKLATMVPSAGVVEMRKVHPFE</sequence>
<gene>
    <name evidence="1" type="ORF">EXE57_19020</name>
</gene>
<dbReference type="OrthoDB" id="668782at2"/>
<keyword evidence="2" id="KW-1185">Reference proteome</keyword>
<dbReference type="InterPro" id="IPR011008">
    <property type="entry name" value="Dimeric_a/b-barrel"/>
</dbReference>
<proteinExistence type="predicted"/>